<accession>U1HMM9</accession>
<dbReference type="HOGENOM" id="CLU_355659_0_0_1"/>
<protein>
    <submittedName>
        <fullName evidence="2">Uncharacterized protein</fullName>
    </submittedName>
</protein>
<reference evidence="3" key="1">
    <citation type="journal article" date="2014" name="BMC Genomics">
        <title>Genome characteristics reveal the impact of lichenization on lichen-forming fungus Endocarpon pusillum Hedwig (Verrucariales, Ascomycota).</title>
        <authorList>
            <person name="Wang Y.-Y."/>
            <person name="Liu B."/>
            <person name="Zhang X.-Y."/>
            <person name="Zhou Q.-M."/>
            <person name="Zhang T."/>
            <person name="Li H."/>
            <person name="Yu Y.-F."/>
            <person name="Zhang X.-L."/>
            <person name="Hao X.-Y."/>
            <person name="Wang M."/>
            <person name="Wang L."/>
            <person name="Wei J.-C."/>
        </authorList>
    </citation>
    <scope>NUCLEOTIDE SEQUENCE [LARGE SCALE GENOMIC DNA]</scope>
    <source>
        <strain evidence="3">Z07020 / HMAS-L-300199</strain>
    </source>
</reference>
<sequence>MDLLEFVVSFIRIVCAGILTPGTCSRNHHMYLQSALIQLVFLLLLTVEDSCIKIVELWQTLLAPRFGSEHATFPLQASHKITPMNNPILNEQRVAILKALAEEDASAPSASLLESQFQESNGNVEKALSALEQSRPADAQSISHARFLNSLVDADSIRKIALHFSKNALQSLVQKTQQPQKPSTFKSAAQPEEKSLEIGEEVGPNVTQLRRNLFAAEPTAVVHRMILDNETSLPNETNQHICDILDENPSFNIRSEPVSEILASSKVFKSLADEQKPAVESDFKTLQRVQTMAPVPDAIPTMLNNNLTTSLQISSIPEDSFVAGFSSTFGDPVVARAYTTIRGSGLRVIDGISDKETVDDRITTFKNVVNTAKTQVDLERLFGSIDYCECSDCNSVYSPASYFVELMEFLRHSNLRTGNPRIGSSKLEGTQLEQLLLRRPDLQCIQLTCENTNTLIPYIDLALEVMESYIVYAPTIKAYNVNGETSAELLAEPHHTNAEAYVVLREAVYPLSLPYHLPIDTLRVLLSFLKTSRAELLHLFQPNFVADSGSAQSNEESSRAYDAEQFDHPGGQQGGCGQGCQCSSCSRSRSKYEQQIRLHKSWEYFGYETKAELLDDSPKPKKGLTWVKAQFLPRTGIVYTDLVSLVSTAYVNPNMPKGKALATMLKIKFSYRFLSYLVDKKRHDKRRRYATLIKFLSFAQPLIPLIEWAKVRLDPCADSNDDSGGCGCHGHAAKHDDRCCCCCNGHDEWSNWVYTWFERIGCITVLESGEGPQPPKTGRLWAEPQRFLA</sequence>
<dbReference type="EMBL" id="KE721348">
    <property type="protein sequence ID" value="ERF70274.1"/>
    <property type="molecule type" value="Genomic_DNA"/>
</dbReference>
<dbReference type="Proteomes" id="UP000019373">
    <property type="component" value="Unassembled WGS sequence"/>
</dbReference>
<name>U1HMM9_ENDPU</name>
<keyword evidence="3" id="KW-1185">Reference proteome</keyword>
<dbReference type="AlphaFoldDB" id="U1HMM9"/>
<evidence type="ECO:0000313" key="2">
    <source>
        <dbReference type="EMBL" id="ERF70274.1"/>
    </source>
</evidence>
<proteinExistence type="predicted"/>
<feature type="compositionally biased region" description="Polar residues" evidence="1">
    <location>
        <begin position="174"/>
        <end position="187"/>
    </location>
</feature>
<dbReference type="GeneID" id="19244047"/>
<dbReference type="OrthoDB" id="4369814at2759"/>
<organism evidence="2 3">
    <name type="scientific">Endocarpon pusillum (strain Z07020 / HMAS-L-300199)</name>
    <name type="common">Lichen-forming fungus</name>
    <dbReference type="NCBI Taxonomy" id="1263415"/>
    <lineage>
        <taxon>Eukaryota</taxon>
        <taxon>Fungi</taxon>
        <taxon>Dikarya</taxon>
        <taxon>Ascomycota</taxon>
        <taxon>Pezizomycotina</taxon>
        <taxon>Eurotiomycetes</taxon>
        <taxon>Chaetothyriomycetidae</taxon>
        <taxon>Verrucariales</taxon>
        <taxon>Verrucariaceae</taxon>
        <taxon>Endocarpon</taxon>
    </lineage>
</organism>
<dbReference type="RefSeq" id="XP_007804079.1">
    <property type="nucleotide sequence ID" value="XM_007805888.1"/>
</dbReference>
<evidence type="ECO:0000313" key="3">
    <source>
        <dbReference type="Proteomes" id="UP000019373"/>
    </source>
</evidence>
<evidence type="ECO:0000256" key="1">
    <source>
        <dbReference type="SAM" id="MobiDB-lite"/>
    </source>
</evidence>
<gene>
    <name evidence="2" type="ORF">EPUS_09217</name>
</gene>
<feature type="region of interest" description="Disordered" evidence="1">
    <location>
        <begin position="174"/>
        <end position="195"/>
    </location>
</feature>